<reference evidence="2 3" key="1">
    <citation type="submission" date="2019-02" db="EMBL/GenBank/DDBJ databases">
        <title>Deep-cultivation of Planctomycetes and their phenomic and genomic characterization uncovers novel biology.</title>
        <authorList>
            <person name="Wiegand S."/>
            <person name="Jogler M."/>
            <person name="Boedeker C."/>
            <person name="Pinto D."/>
            <person name="Vollmers J."/>
            <person name="Rivas-Marin E."/>
            <person name="Kohn T."/>
            <person name="Peeters S.H."/>
            <person name="Heuer A."/>
            <person name="Rast P."/>
            <person name="Oberbeckmann S."/>
            <person name="Bunk B."/>
            <person name="Jeske O."/>
            <person name="Meyerdierks A."/>
            <person name="Storesund J.E."/>
            <person name="Kallscheuer N."/>
            <person name="Luecker S."/>
            <person name="Lage O.M."/>
            <person name="Pohl T."/>
            <person name="Merkel B.J."/>
            <person name="Hornburger P."/>
            <person name="Mueller R.-W."/>
            <person name="Bruemmer F."/>
            <person name="Labrenz M."/>
            <person name="Spormann A.M."/>
            <person name="Op den Camp H."/>
            <person name="Overmann J."/>
            <person name="Amann R."/>
            <person name="Jetten M.S.M."/>
            <person name="Mascher T."/>
            <person name="Medema M.H."/>
            <person name="Devos D.P."/>
            <person name="Kaster A.-K."/>
            <person name="Ovreas L."/>
            <person name="Rohde M."/>
            <person name="Galperin M.Y."/>
            <person name="Jogler C."/>
        </authorList>
    </citation>
    <scope>NUCLEOTIDE SEQUENCE [LARGE SCALE GENOMIC DNA]</scope>
    <source>
        <strain evidence="2 3">Pla163</strain>
    </source>
</reference>
<evidence type="ECO:0000313" key="3">
    <source>
        <dbReference type="Proteomes" id="UP000319342"/>
    </source>
</evidence>
<gene>
    <name evidence="2" type="ORF">Pla163_11740</name>
</gene>
<evidence type="ECO:0000256" key="1">
    <source>
        <dbReference type="SAM" id="MobiDB-lite"/>
    </source>
</evidence>
<accession>A0A518CXW6</accession>
<evidence type="ECO:0000313" key="2">
    <source>
        <dbReference type="EMBL" id="QDU84072.1"/>
    </source>
</evidence>
<sequence>MNRPDPTSSSSAAGTPPTGKTLPDSEPKAVRGGVVFTDADFRALAAPLNRDPDHNPARLAARTKLATLGKRAAKQLGETGLALDTRTSIHNPHPFNGMKVARLWTYLMRPKKDKTRLKRELGADLAKDLDAAYRNAYLCIALEADVVEVSVRLHADAWIDATNLVRRIEREGLAGFLAVLQPLDGYFLRLHDWKGEWPCARVETNALEEFFRYWKPGEHRLAVERRWPAPEGARDAVTSDGVEEHLLAEVARLADLYRYLAWSPEADFLFGGSDD</sequence>
<protein>
    <submittedName>
        <fullName evidence="2">Uncharacterized protein</fullName>
    </submittedName>
</protein>
<organism evidence="2 3">
    <name type="scientific">Rohdeia mirabilis</name>
    <dbReference type="NCBI Taxonomy" id="2528008"/>
    <lineage>
        <taxon>Bacteria</taxon>
        <taxon>Pseudomonadati</taxon>
        <taxon>Planctomycetota</taxon>
        <taxon>Planctomycetia</taxon>
        <taxon>Planctomycetia incertae sedis</taxon>
        <taxon>Rohdeia</taxon>
    </lineage>
</organism>
<feature type="compositionally biased region" description="Low complexity" evidence="1">
    <location>
        <begin position="1"/>
        <end position="19"/>
    </location>
</feature>
<keyword evidence="3" id="KW-1185">Reference proteome</keyword>
<proteinExistence type="predicted"/>
<dbReference type="EMBL" id="CP036290">
    <property type="protein sequence ID" value="QDU84072.1"/>
    <property type="molecule type" value="Genomic_DNA"/>
</dbReference>
<name>A0A518CXW6_9BACT</name>
<dbReference type="AlphaFoldDB" id="A0A518CXW6"/>
<feature type="region of interest" description="Disordered" evidence="1">
    <location>
        <begin position="1"/>
        <end position="29"/>
    </location>
</feature>
<dbReference type="RefSeq" id="WP_419186357.1">
    <property type="nucleotide sequence ID" value="NZ_CP036290.1"/>
</dbReference>
<dbReference type="Proteomes" id="UP000319342">
    <property type="component" value="Chromosome"/>
</dbReference>